<dbReference type="GO" id="GO:0006520">
    <property type="term" value="P:amino acid metabolic process"/>
    <property type="evidence" value="ECO:0007669"/>
    <property type="project" value="InterPro"/>
</dbReference>
<dbReference type="HOGENOM" id="CLU_043846_2_0_7"/>
<keyword evidence="3 7" id="KW-0808">Transferase</keyword>
<feature type="domain" description="Aspartate/ornithine carbamoyltransferase carbamoyl-P binding" evidence="10">
    <location>
        <begin position="88"/>
        <end position="206"/>
    </location>
</feature>
<dbReference type="Pfam" id="PF00185">
    <property type="entry name" value="OTCace"/>
    <property type="match status" value="1"/>
</dbReference>
<feature type="region of interest" description="Disordered" evidence="8">
    <location>
        <begin position="1"/>
        <end position="34"/>
    </location>
</feature>
<accession>V8C829</accession>
<dbReference type="GO" id="GO:0005829">
    <property type="term" value="C:cytosol"/>
    <property type="evidence" value="ECO:0007669"/>
    <property type="project" value="TreeGrafter"/>
</dbReference>
<evidence type="ECO:0000256" key="7">
    <source>
        <dbReference type="HAMAP-Rule" id="MF_00001"/>
    </source>
</evidence>
<dbReference type="eggNOG" id="COG0540">
    <property type="taxonomic scope" value="Bacteria"/>
</dbReference>
<feature type="domain" description="Aspartate/ornithine carbamoyltransferase Asp/Orn-binding" evidence="9">
    <location>
        <begin position="213"/>
        <end position="353"/>
    </location>
</feature>
<keyword evidence="4 7" id="KW-0665">Pyrimidine biosynthesis</keyword>
<dbReference type="Gene3D" id="3.40.50.1370">
    <property type="entry name" value="Aspartate/ornithine carbamoyltransferase"/>
    <property type="match status" value="2"/>
</dbReference>
<dbReference type="PANTHER" id="PTHR45753">
    <property type="entry name" value="ORNITHINE CARBAMOYLTRANSFERASE, MITOCHONDRIAL"/>
    <property type="match status" value="1"/>
</dbReference>
<dbReference type="EMBL" id="AZJI01000005">
    <property type="protein sequence ID" value="ETD23558.1"/>
    <property type="molecule type" value="Genomic_DNA"/>
</dbReference>
<dbReference type="Pfam" id="PF02729">
    <property type="entry name" value="OTCace_N"/>
    <property type="match status" value="1"/>
</dbReference>
<evidence type="ECO:0000256" key="6">
    <source>
        <dbReference type="ARBA" id="ARBA00048859"/>
    </source>
</evidence>
<organism evidence="11 12">
    <name type="scientific">Helicobacter macacae MIT 99-5501</name>
    <dbReference type="NCBI Taxonomy" id="1357400"/>
    <lineage>
        <taxon>Bacteria</taxon>
        <taxon>Pseudomonadati</taxon>
        <taxon>Campylobacterota</taxon>
        <taxon>Epsilonproteobacteria</taxon>
        <taxon>Campylobacterales</taxon>
        <taxon>Helicobacteraceae</taxon>
        <taxon>Helicobacter</taxon>
    </lineage>
</organism>
<dbReference type="Proteomes" id="UP000018731">
    <property type="component" value="Unassembled WGS sequence"/>
</dbReference>
<comment type="function">
    <text evidence="5 7">Catalyzes the condensation of carbamoyl phosphate and aspartate to form carbamoyl aspartate and inorganic phosphate, the committed step in the de novo pyrimidine nucleotide biosynthesis pathway.</text>
</comment>
<dbReference type="GO" id="GO:0044205">
    <property type="term" value="P:'de novo' UMP biosynthetic process"/>
    <property type="evidence" value="ECO:0007669"/>
    <property type="project" value="UniProtKB-UniRule"/>
</dbReference>
<feature type="binding site" evidence="7">
    <location>
        <position position="277"/>
    </location>
    <ligand>
        <name>L-aspartate</name>
        <dbReference type="ChEBI" id="CHEBI:29991"/>
    </ligand>
</feature>
<dbReference type="GO" id="GO:0006207">
    <property type="term" value="P:'de novo' pyrimidine nucleobase biosynthetic process"/>
    <property type="evidence" value="ECO:0007669"/>
    <property type="project" value="InterPro"/>
</dbReference>
<dbReference type="NCBIfam" id="TIGR00670">
    <property type="entry name" value="asp_carb_tr"/>
    <property type="match status" value="1"/>
</dbReference>
<comment type="caution">
    <text evidence="11">The sequence shown here is derived from an EMBL/GenBank/DDBJ whole genome shotgun (WGS) entry which is preliminary data.</text>
</comment>
<evidence type="ECO:0000256" key="1">
    <source>
        <dbReference type="ARBA" id="ARBA00004852"/>
    </source>
</evidence>
<proteinExistence type="inferred from homology"/>
<feature type="binding site" evidence="7">
    <location>
        <position position="227"/>
    </location>
    <ligand>
        <name>L-aspartate</name>
        <dbReference type="ChEBI" id="CHEBI:29991"/>
    </ligand>
</feature>
<dbReference type="PRINTS" id="PR00101">
    <property type="entry name" value="ATCASE"/>
</dbReference>
<dbReference type="InterPro" id="IPR036901">
    <property type="entry name" value="Asp/Orn_carbamoylTrfase_sf"/>
</dbReference>
<dbReference type="PANTHER" id="PTHR45753:SF6">
    <property type="entry name" value="ASPARTATE CARBAMOYLTRANSFERASE"/>
    <property type="match status" value="1"/>
</dbReference>
<dbReference type="SUPFAM" id="SSF53671">
    <property type="entry name" value="Aspartate/ornithine carbamoyltransferase"/>
    <property type="match status" value="1"/>
</dbReference>
<comment type="subunit">
    <text evidence="7">Heterododecamer (2C3:3R2) of six catalytic PyrB chains organized as two trimers (C3), and six regulatory PyrI chains organized as three dimers (R2).</text>
</comment>
<name>V8C829_9HELI</name>
<evidence type="ECO:0000256" key="2">
    <source>
        <dbReference type="ARBA" id="ARBA00008896"/>
    </source>
</evidence>
<dbReference type="InterPro" id="IPR006130">
    <property type="entry name" value="Asp/Orn_carbamoylTrfase"/>
</dbReference>
<dbReference type="PROSITE" id="PS00097">
    <property type="entry name" value="CARBAMOYLTRANSFERASE"/>
    <property type="match status" value="1"/>
</dbReference>
<dbReference type="STRING" id="1357400.HMPREF2086_01363"/>
<dbReference type="InterPro" id="IPR006131">
    <property type="entry name" value="Asp_carbamoyltransf_Asp/Orn-bd"/>
</dbReference>
<evidence type="ECO:0000256" key="4">
    <source>
        <dbReference type="ARBA" id="ARBA00022975"/>
    </source>
</evidence>
<evidence type="ECO:0000259" key="9">
    <source>
        <dbReference type="Pfam" id="PF00185"/>
    </source>
</evidence>
<dbReference type="PRINTS" id="PR00100">
    <property type="entry name" value="AOTCASE"/>
</dbReference>
<keyword evidence="12" id="KW-1185">Reference proteome</keyword>
<dbReference type="AlphaFoldDB" id="V8C829"/>
<evidence type="ECO:0000256" key="8">
    <source>
        <dbReference type="SAM" id="MobiDB-lite"/>
    </source>
</evidence>
<dbReference type="RefSeq" id="WP_023928105.1">
    <property type="nucleotide sequence ID" value="NZ_KI669454.1"/>
</dbReference>
<reference evidence="11 12" key="1">
    <citation type="journal article" date="2014" name="Genome Announc.">
        <title>Draft genome sequences of six enterohepatic helicobacter species isolated from humans and one from rhesus macaques.</title>
        <authorList>
            <person name="Shen Z."/>
            <person name="Sheh A."/>
            <person name="Young S.K."/>
            <person name="Abouelliel A."/>
            <person name="Ward D.V."/>
            <person name="Earl A.M."/>
            <person name="Fox J.G."/>
        </authorList>
    </citation>
    <scope>NUCLEOTIDE SEQUENCE [LARGE SCALE GENOMIC DNA]</scope>
    <source>
        <strain evidence="11 12">MIT 99-5501</strain>
    </source>
</reference>
<dbReference type="GO" id="GO:0004070">
    <property type="term" value="F:aspartate carbamoyltransferase activity"/>
    <property type="evidence" value="ECO:0007669"/>
    <property type="project" value="UniProtKB-UniRule"/>
</dbReference>
<feature type="binding site" evidence="7">
    <location>
        <position position="196"/>
    </location>
    <ligand>
        <name>carbamoyl phosphate</name>
        <dbReference type="ChEBI" id="CHEBI:58228"/>
    </ligand>
</feature>
<protein>
    <recommendedName>
        <fullName evidence="7">Aspartate carbamoyltransferase</fullName>
        <ecNumber evidence="7">2.1.3.2</ecNumber>
    </recommendedName>
    <alternativeName>
        <fullName evidence="7">Aspartate transcarbamylase</fullName>
        <shortName evidence="7">ATCase</shortName>
    </alternativeName>
</protein>
<feature type="binding site" evidence="7">
    <location>
        <position position="193"/>
    </location>
    <ligand>
        <name>carbamoyl phosphate</name>
        <dbReference type="ChEBI" id="CHEBI:58228"/>
    </ligand>
</feature>
<sequence length="366" mass="40156">MQNLPHTSQNFYTSQNLHTSQNGHSPQRHLIQTNDLSKDEVERILARAREFLPFLDSTFGATGDFGKASDSSATIKDSTTNATKKAALKSFSQDRLPQTLLGKNIITIFFENSTRTLSSFECAIKNLGGAVTRLDVSRSSTTKGETISDTAANLNAMSPDAIIIRHQSSGAPVHLKKSVSCPIINGGDGAHAHPTQALLDLLTLKQCFGENLEGKKIGIVGDIKSSRVANSNIELLSRYGVDLTLIAPPHFLGNHNLKSTHNLKEALQDLDAIISLRTQTERHSKQNYGSLKDYAHDFCLTRNLIGDKDIVIMHPGPVHHNIDIEDELLKDSRCKVLKQVRNGVAVRMAVMEFFILELKGINAKTA</sequence>
<dbReference type="HAMAP" id="MF_00001">
    <property type="entry name" value="Asp_carb_tr"/>
    <property type="match status" value="1"/>
</dbReference>
<feature type="binding site" evidence="7">
    <location>
        <position position="316"/>
    </location>
    <ligand>
        <name>carbamoyl phosphate</name>
        <dbReference type="ChEBI" id="CHEBI:58228"/>
    </ligand>
</feature>
<dbReference type="NCBIfam" id="NF002032">
    <property type="entry name" value="PRK00856.1"/>
    <property type="match status" value="1"/>
</dbReference>
<dbReference type="OrthoDB" id="9774690at2"/>
<evidence type="ECO:0000313" key="11">
    <source>
        <dbReference type="EMBL" id="ETD23558.1"/>
    </source>
</evidence>
<feature type="binding site" evidence="7">
    <location>
        <position position="116"/>
    </location>
    <ligand>
        <name>carbamoyl phosphate</name>
        <dbReference type="ChEBI" id="CHEBI:58228"/>
    </ligand>
</feature>
<comment type="similarity">
    <text evidence="2 7">Belongs to the aspartate/ornithine carbamoyltransferase superfamily. ATCase family.</text>
</comment>
<dbReference type="GO" id="GO:0016597">
    <property type="term" value="F:amino acid binding"/>
    <property type="evidence" value="ECO:0007669"/>
    <property type="project" value="InterPro"/>
</dbReference>
<evidence type="ECO:0000313" key="12">
    <source>
        <dbReference type="Proteomes" id="UP000018731"/>
    </source>
</evidence>
<evidence type="ECO:0000256" key="3">
    <source>
        <dbReference type="ARBA" id="ARBA00022679"/>
    </source>
</evidence>
<feature type="binding site" evidence="7">
    <location>
        <position position="115"/>
    </location>
    <ligand>
        <name>carbamoyl phosphate</name>
        <dbReference type="ChEBI" id="CHEBI:58228"/>
    </ligand>
</feature>
<evidence type="ECO:0000259" key="10">
    <source>
        <dbReference type="Pfam" id="PF02729"/>
    </source>
</evidence>
<dbReference type="EC" id="2.1.3.2" evidence="7"/>
<feature type="binding site" evidence="7">
    <location>
        <position position="317"/>
    </location>
    <ligand>
        <name>carbamoyl phosphate</name>
        <dbReference type="ChEBI" id="CHEBI:58228"/>
    </ligand>
</feature>
<gene>
    <name evidence="7" type="primary">pyrB</name>
    <name evidence="11" type="ORF">HMPREF2086_01363</name>
</gene>
<dbReference type="InterPro" id="IPR006132">
    <property type="entry name" value="Asp/Orn_carbamoyltranf_P-bd"/>
</dbReference>
<comment type="catalytic activity">
    <reaction evidence="6 7">
        <text>carbamoyl phosphate + L-aspartate = N-carbamoyl-L-aspartate + phosphate + H(+)</text>
        <dbReference type="Rhea" id="RHEA:20013"/>
        <dbReference type="ChEBI" id="CHEBI:15378"/>
        <dbReference type="ChEBI" id="CHEBI:29991"/>
        <dbReference type="ChEBI" id="CHEBI:32814"/>
        <dbReference type="ChEBI" id="CHEBI:43474"/>
        <dbReference type="ChEBI" id="CHEBI:58228"/>
        <dbReference type="EC" id="2.1.3.2"/>
    </reaction>
</comment>
<dbReference type="UniPathway" id="UPA00070">
    <property type="reaction ID" value="UER00116"/>
</dbReference>
<feature type="binding site" evidence="7">
    <location>
        <position position="165"/>
    </location>
    <ligand>
        <name>carbamoyl phosphate</name>
        <dbReference type="ChEBI" id="CHEBI:58228"/>
    </ligand>
</feature>
<dbReference type="PATRIC" id="fig|1357400.3.peg.1828"/>
<evidence type="ECO:0000256" key="5">
    <source>
        <dbReference type="ARBA" id="ARBA00043884"/>
    </source>
</evidence>
<dbReference type="InterPro" id="IPR002082">
    <property type="entry name" value="Asp_carbamoyltransf"/>
</dbReference>
<feature type="binding site" evidence="7">
    <location>
        <position position="143"/>
    </location>
    <ligand>
        <name>L-aspartate</name>
        <dbReference type="ChEBI" id="CHEBI:29991"/>
    </ligand>
</feature>
<comment type="pathway">
    <text evidence="1 7">Pyrimidine metabolism; UMP biosynthesis via de novo pathway; (S)-dihydroorotate from bicarbonate: step 2/3.</text>
</comment>